<dbReference type="Gene3D" id="3.40.50.300">
    <property type="entry name" value="P-loop containing nucleotide triphosphate hydrolases"/>
    <property type="match status" value="2"/>
</dbReference>
<dbReference type="Pfam" id="PF06470">
    <property type="entry name" value="SMC_hinge"/>
    <property type="match status" value="1"/>
</dbReference>
<feature type="coiled-coil region" evidence="13">
    <location>
        <begin position="1045"/>
        <end position="1082"/>
    </location>
</feature>
<keyword evidence="5" id="KW-0498">Mitosis</keyword>
<keyword evidence="8" id="KW-0226">DNA condensation</keyword>
<dbReference type="PANTHER" id="PTHR18937:SF172">
    <property type="entry name" value="STRUCTURAL MAINTENANCE OF CHROMOSOMES PROTEIN"/>
    <property type="match status" value="1"/>
</dbReference>
<dbReference type="InterPro" id="IPR010935">
    <property type="entry name" value="SMC_hinge"/>
</dbReference>
<feature type="coiled-coil region" evidence="13">
    <location>
        <begin position="719"/>
        <end position="840"/>
    </location>
</feature>
<keyword evidence="11" id="KW-0131">Cell cycle</keyword>
<dbReference type="FunFam" id="1.20.1060.20:FF:000003">
    <property type="entry name" value="Structural maintenance of chromosomes 4"/>
    <property type="match status" value="1"/>
</dbReference>
<dbReference type="Gene3D" id="1.10.287.1490">
    <property type="match status" value="1"/>
</dbReference>
<dbReference type="PANTHER" id="PTHR18937">
    <property type="entry name" value="STRUCTURAL MAINTENANCE OF CHROMOSOMES SMC FAMILY MEMBER"/>
    <property type="match status" value="1"/>
</dbReference>
<dbReference type="FunFam" id="3.40.50.300:FF:000585">
    <property type="entry name" value="Structural maintenance of chromosomes 4"/>
    <property type="match status" value="1"/>
</dbReference>
<dbReference type="OrthoDB" id="5575062at2759"/>
<evidence type="ECO:0000256" key="13">
    <source>
        <dbReference type="SAM" id="Coils"/>
    </source>
</evidence>
<comment type="subcellular location">
    <subcellularLocation>
        <location evidence="1 12">Nucleus</location>
    </subcellularLocation>
</comment>
<dbReference type="Gene3D" id="1.20.1060.20">
    <property type="match status" value="1"/>
</dbReference>
<dbReference type="GO" id="GO:0005634">
    <property type="term" value="C:nucleus"/>
    <property type="evidence" value="ECO:0007669"/>
    <property type="project" value="UniProtKB-SubCell"/>
</dbReference>
<evidence type="ECO:0000256" key="1">
    <source>
        <dbReference type="ARBA" id="ARBA00004123"/>
    </source>
</evidence>
<dbReference type="OMA" id="CPALDNM"/>
<evidence type="ECO:0000256" key="6">
    <source>
        <dbReference type="ARBA" id="ARBA00022840"/>
    </source>
</evidence>
<evidence type="ECO:0000256" key="8">
    <source>
        <dbReference type="ARBA" id="ARBA00023067"/>
    </source>
</evidence>
<dbReference type="FunFam" id="3.40.50.300:FF:000481">
    <property type="entry name" value="Structural maintenance of chromosomes 4"/>
    <property type="match status" value="1"/>
</dbReference>
<dbReference type="SUPFAM" id="SSF57997">
    <property type="entry name" value="Tropomyosin"/>
    <property type="match status" value="1"/>
</dbReference>
<dbReference type="Gene3D" id="3.30.70.1620">
    <property type="match status" value="1"/>
</dbReference>
<evidence type="ECO:0000259" key="14">
    <source>
        <dbReference type="SMART" id="SM00968"/>
    </source>
</evidence>
<dbReference type="GO" id="GO:0005524">
    <property type="term" value="F:ATP binding"/>
    <property type="evidence" value="ECO:0007669"/>
    <property type="project" value="UniProtKB-KW"/>
</dbReference>
<sequence length="1241" mass="140884">MDPNAESAPDSATRHRSARPRLFIKEMIMRNFKSYAGEQRVGPFHKSFSAVVGPNGSGKSNVIDAMLFVFGKRAKQMRLNKVSELIHNSTNHQNLESAGVSVHFQEIVDLEDGTYEAVPGSDFVITRVAFRDNSSKYYINDRASNFTEVTKKLKGKGVDLDNNRFLILQGEVEQISLMKPKSQGPHDEGFLEYLEDIIGTNKYVEKIDESQKLLESLNEKRSGVVQMVKLAEKERDGLEDVKNEAEAYMLKELSLLKWQEKATKLALDDTSGKMDELQGNVVTLEENLKAERDKIQESKQTLKELETKHNNYMKKQEELDNDMRKCKEEFKEFERQDVKYREDFKHIGQKIKKLEDKVEKDSSKIEALIKEGEESTNLIPKLEDNIPKLQNLLLDEEKILEEITEISKGETETYRSELAKVRAELEPWEKDLIEHKGKLEVACTESKLLNEKHEGASQAFKDAQKQMENISETIKSKTASLSQIKRDIEKSKHEALEAHKIEEECIKEQDELIPLEQSARQKVAELKSVLDSEKSQGSVLKAILKAKEAKQIEGIYGRMGDLGAIDAKYDVAISTACAGLDYIVVETTNAAQACVELLRRENLGVATFMILEKQADLLPMMKKNVSTPDGVPRLFDLVKVRDERMKLAFYSALGNTVVAKDLDQATRIAYGGNNEFRRVVTLDGALFEKSGTMSGGGGKPRGGKMGTSIRATTISVEIVANSEKELLDLTTKLNDIRQRIVAAVQRYQASEKAVSAFEMELAKSQKEVDSLSSQFNYIEKQLDSLEAASTPQEDELERLNELKKIVSSEEKEIKRLTNGSKQLKEKALELQRNLENVGGEKLKSQKSKVQKIQSDIDKNSSEINRHKVLIETGQKMVKKLTKGIEDSKKEKDRLTEQKAKLTGAFAEIEQKAFAVQENYKKTQEIIDKHMIVLEEAKSQYNKMKKMMDELRASEVDADFKLKDMKKAYKELEMKGKGYKKRLDELQTAIHKHLEQIQADLVDQEKLQATLADEHLNADCDLKKACEMVALLEAQLKEMNPNLDSISEYRKKVSLYNERVEELNSVTQERDDIKKQYDEWRKKRLDEFMEGFNAISLKLKEMYQMITLGGDAELELVDSLDPFSEGVVFSVRPPKKSWKNIANLSGGEKTLSSLALVFALHHYKPTPLYVMDEIDAALDFKNVSIVGHYVKDRTKDAQFIIISLRNNMFELADRLVGIYKTDNCTKSITINPGSFVVCEKAA</sequence>
<dbReference type="EMBL" id="CM002291">
    <property type="protein sequence ID" value="ESW23226.1"/>
    <property type="molecule type" value="Genomic_DNA"/>
</dbReference>
<evidence type="ECO:0000256" key="10">
    <source>
        <dbReference type="ARBA" id="ARBA00023254"/>
    </source>
</evidence>
<evidence type="ECO:0000256" key="7">
    <source>
        <dbReference type="ARBA" id="ARBA00023054"/>
    </source>
</evidence>
<dbReference type="GO" id="GO:0000796">
    <property type="term" value="C:condensin complex"/>
    <property type="evidence" value="ECO:0007669"/>
    <property type="project" value="TreeGrafter"/>
</dbReference>
<dbReference type="SUPFAM" id="SSF75553">
    <property type="entry name" value="Smc hinge domain"/>
    <property type="match status" value="1"/>
</dbReference>
<feature type="domain" description="SMC hinge" evidence="14">
    <location>
        <begin position="553"/>
        <end position="669"/>
    </location>
</feature>
<keyword evidence="3" id="KW-0132">Cell division</keyword>
<keyword evidence="6" id="KW-0067">ATP-binding</keyword>
<dbReference type="AlphaFoldDB" id="V7C2X7"/>
<dbReference type="GO" id="GO:0016887">
    <property type="term" value="F:ATP hydrolysis activity"/>
    <property type="evidence" value="ECO:0007669"/>
    <property type="project" value="InterPro"/>
</dbReference>
<evidence type="ECO:0000256" key="4">
    <source>
        <dbReference type="ARBA" id="ARBA00022741"/>
    </source>
</evidence>
<dbReference type="SMR" id="V7C2X7"/>
<keyword evidence="10" id="KW-0469">Meiosis</keyword>
<keyword evidence="4" id="KW-0547">Nucleotide-binding</keyword>
<gene>
    <name evidence="15" type="ORF">PHAVU_004G029000g</name>
</gene>
<dbReference type="STRING" id="3885.V7C2X7"/>
<evidence type="ECO:0000256" key="2">
    <source>
        <dbReference type="ARBA" id="ARBA00006005"/>
    </source>
</evidence>
<evidence type="ECO:0000256" key="9">
    <source>
        <dbReference type="ARBA" id="ARBA00023242"/>
    </source>
</evidence>
<dbReference type="GO" id="GO:0007076">
    <property type="term" value="P:mitotic chromosome condensation"/>
    <property type="evidence" value="ECO:0007669"/>
    <property type="project" value="TreeGrafter"/>
</dbReference>
<evidence type="ECO:0000256" key="5">
    <source>
        <dbReference type="ARBA" id="ARBA00022776"/>
    </source>
</evidence>
<keyword evidence="16" id="KW-1185">Reference proteome</keyword>
<evidence type="ECO:0000256" key="11">
    <source>
        <dbReference type="ARBA" id="ARBA00023306"/>
    </source>
</evidence>
<dbReference type="SMART" id="SM00968">
    <property type="entry name" value="SMC_hinge"/>
    <property type="match status" value="1"/>
</dbReference>
<proteinExistence type="inferred from homology"/>
<feature type="coiled-coil region" evidence="13">
    <location>
        <begin position="877"/>
        <end position="1013"/>
    </location>
</feature>
<dbReference type="Gramene" id="ESW23226">
    <property type="protein sequence ID" value="ESW23226"/>
    <property type="gene ID" value="PHAVU_004G029000g"/>
</dbReference>
<dbReference type="InterPro" id="IPR024704">
    <property type="entry name" value="SMC"/>
</dbReference>
<dbReference type="InterPro" id="IPR027417">
    <property type="entry name" value="P-loop_NTPase"/>
</dbReference>
<evidence type="ECO:0000313" key="15">
    <source>
        <dbReference type="EMBL" id="ESW23226.1"/>
    </source>
</evidence>
<keyword evidence="9 12" id="KW-0539">Nucleus</keyword>
<feature type="coiled-coil region" evidence="13">
    <location>
        <begin position="200"/>
        <end position="371"/>
    </location>
</feature>
<comment type="similarity">
    <text evidence="2">Belongs to the SMC family. SMC4 subfamily.</text>
</comment>
<accession>V7C2X7</accession>
<dbReference type="PIRSF" id="PIRSF005719">
    <property type="entry name" value="SMC"/>
    <property type="match status" value="1"/>
</dbReference>
<protein>
    <recommendedName>
        <fullName evidence="12">Structural maintenance of chromosomes protein</fullName>
    </recommendedName>
</protein>
<dbReference type="SUPFAM" id="SSF52540">
    <property type="entry name" value="P-loop containing nucleoside triphosphate hydrolases"/>
    <property type="match status" value="1"/>
</dbReference>
<evidence type="ECO:0000313" key="16">
    <source>
        <dbReference type="Proteomes" id="UP000000226"/>
    </source>
</evidence>
<dbReference type="InterPro" id="IPR003395">
    <property type="entry name" value="RecF/RecN/SMC_N"/>
</dbReference>
<dbReference type="InterPro" id="IPR036277">
    <property type="entry name" value="SMC_hinge_sf"/>
</dbReference>
<evidence type="ECO:0000256" key="12">
    <source>
        <dbReference type="PIRNR" id="PIRNR005719"/>
    </source>
</evidence>
<dbReference type="Pfam" id="PF02463">
    <property type="entry name" value="SMC_N"/>
    <property type="match status" value="1"/>
</dbReference>
<evidence type="ECO:0000256" key="3">
    <source>
        <dbReference type="ARBA" id="ARBA00022618"/>
    </source>
</evidence>
<keyword evidence="7 13" id="KW-0175">Coiled coil</keyword>
<dbReference type="Proteomes" id="UP000000226">
    <property type="component" value="Chromosome 4"/>
</dbReference>
<organism evidence="15 16">
    <name type="scientific">Phaseolus vulgaris</name>
    <name type="common">Kidney bean</name>
    <name type="synonym">French bean</name>
    <dbReference type="NCBI Taxonomy" id="3885"/>
    <lineage>
        <taxon>Eukaryota</taxon>
        <taxon>Viridiplantae</taxon>
        <taxon>Streptophyta</taxon>
        <taxon>Embryophyta</taxon>
        <taxon>Tracheophyta</taxon>
        <taxon>Spermatophyta</taxon>
        <taxon>Magnoliopsida</taxon>
        <taxon>eudicotyledons</taxon>
        <taxon>Gunneridae</taxon>
        <taxon>Pentapetalae</taxon>
        <taxon>rosids</taxon>
        <taxon>fabids</taxon>
        <taxon>Fabales</taxon>
        <taxon>Fabaceae</taxon>
        <taxon>Papilionoideae</taxon>
        <taxon>50 kb inversion clade</taxon>
        <taxon>NPAAA clade</taxon>
        <taxon>indigoferoid/millettioid clade</taxon>
        <taxon>Phaseoleae</taxon>
        <taxon>Phaseolus</taxon>
    </lineage>
</organism>
<dbReference type="eggNOG" id="KOG0996">
    <property type="taxonomic scope" value="Eukaryota"/>
</dbReference>
<dbReference type="GO" id="GO:0051321">
    <property type="term" value="P:meiotic cell cycle"/>
    <property type="evidence" value="ECO:0007669"/>
    <property type="project" value="UniProtKB-KW"/>
</dbReference>
<reference evidence="16" key="1">
    <citation type="journal article" date="2014" name="Nat. Genet.">
        <title>A reference genome for common bean and genome-wide analysis of dual domestications.</title>
        <authorList>
            <person name="Schmutz J."/>
            <person name="McClean P.E."/>
            <person name="Mamidi S."/>
            <person name="Wu G.A."/>
            <person name="Cannon S.B."/>
            <person name="Grimwood J."/>
            <person name="Jenkins J."/>
            <person name="Shu S."/>
            <person name="Song Q."/>
            <person name="Chavarro C."/>
            <person name="Torres-Torres M."/>
            <person name="Geffroy V."/>
            <person name="Moghaddam S.M."/>
            <person name="Gao D."/>
            <person name="Abernathy B."/>
            <person name="Barry K."/>
            <person name="Blair M."/>
            <person name="Brick M.A."/>
            <person name="Chovatia M."/>
            <person name="Gepts P."/>
            <person name="Goodstein D.M."/>
            <person name="Gonzales M."/>
            <person name="Hellsten U."/>
            <person name="Hyten D.L."/>
            <person name="Jia G."/>
            <person name="Kelly J.D."/>
            <person name="Kudrna D."/>
            <person name="Lee R."/>
            <person name="Richard M.M."/>
            <person name="Miklas P.N."/>
            <person name="Osorno J.M."/>
            <person name="Rodrigues J."/>
            <person name="Thareau V."/>
            <person name="Urrea C.A."/>
            <person name="Wang M."/>
            <person name="Yu Y."/>
            <person name="Zhang M."/>
            <person name="Wing R.A."/>
            <person name="Cregan P.B."/>
            <person name="Rokhsar D.S."/>
            <person name="Jackson S.A."/>
        </authorList>
    </citation>
    <scope>NUCLEOTIDE SEQUENCE [LARGE SCALE GENOMIC DNA]</scope>
    <source>
        <strain evidence="16">cv. G19833</strain>
    </source>
</reference>
<name>V7C2X7_PHAVU</name>
<dbReference type="GO" id="GO:0051301">
    <property type="term" value="P:cell division"/>
    <property type="evidence" value="ECO:0007669"/>
    <property type="project" value="UniProtKB-KW"/>
</dbReference>